<dbReference type="STRING" id="112090.W4G0E1"/>
<dbReference type="Gene3D" id="1.10.510.10">
    <property type="entry name" value="Transferase(Phosphotransferase) domain 1"/>
    <property type="match status" value="1"/>
</dbReference>
<protein>
    <recommendedName>
        <fullName evidence="2">Protein kinase domain-containing protein</fullName>
    </recommendedName>
</protein>
<dbReference type="RefSeq" id="XP_009837372.1">
    <property type="nucleotide sequence ID" value="XM_009839070.1"/>
</dbReference>
<sequence>MFGVYLSVKPVPRPFRQHFPRWLFSKQRRAKATEYTHPLPSSSSSHSSTIEDDDNNVFGGLHQHHYQAFDVTQVQPMQVIGSGAHTTVALGLCTRRHLLVAIKTLRPGSSVRICQSFVADLHLLARTKYDVEWENKLHCLQSIIGALVYIHSMNHTHGNLNSRHVLLDSNANGGVKITGFRSLLRPLPASSVRWTAPEVLVQSSAPSPASSL</sequence>
<evidence type="ECO:0000313" key="1">
    <source>
        <dbReference type="EMBL" id="ETV73167.1"/>
    </source>
</evidence>
<name>W4G0E1_APHAT</name>
<dbReference type="InterPro" id="IPR011009">
    <property type="entry name" value="Kinase-like_dom_sf"/>
</dbReference>
<organism evidence="1">
    <name type="scientific">Aphanomyces astaci</name>
    <name type="common">Crayfish plague agent</name>
    <dbReference type="NCBI Taxonomy" id="112090"/>
    <lineage>
        <taxon>Eukaryota</taxon>
        <taxon>Sar</taxon>
        <taxon>Stramenopiles</taxon>
        <taxon>Oomycota</taxon>
        <taxon>Saprolegniomycetes</taxon>
        <taxon>Saprolegniales</taxon>
        <taxon>Verrucalvaceae</taxon>
        <taxon>Aphanomyces</taxon>
    </lineage>
</organism>
<dbReference type="VEuPathDB" id="FungiDB:H257_11983"/>
<dbReference type="AlphaFoldDB" id="W4G0E1"/>
<evidence type="ECO:0008006" key="2">
    <source>
        <dbReference type="Google" id="ProtNLM"/>
    </source>
</evidence>
<dbReference type="EMBL" id="KI913150">
    <property type="protein sequence ID" value="ETV73167.1"/>
    <property type="molecule type" value="Genomic_DNA"/>
</dbReference>
<dbReference type="SUPFAM" id="SSF56112">
    <property type="entry name" value="Protein kinase-like (PK-like)"/>
    <property type="match status" value="1"/>
</dbReference>
<reference evidence="1" key="1">
    <citation type="submission" date="2013-12" db="EMBL/GenBank/DDBJ databases">
        <title>The Genome Sequence of Aphanomyces astaci APO3.</title>
        <authorList>
            <consortium name="The Broad Institute Genomics Platform"/>
            <person name="Russ C."/>
            <person name="Tyler B."/>
            <person name="van West P."/>
            <person name="Dieguez-Uribeondo J."/>
            <person name="Young S.K."/>
            <person name="Zeng Q."/>
            <person name="Gargeya S."/>
            <person name="Fitzgerald M."/>
            <person name="Abouelleil A."/>
            <person name="Alvarado L."/>
            <person name="Chapman S.B."/>
            <person name="Gainer-Dewar J."/>
            <person name="Goldberg J."/>
            <person name="Griggs A."/>
            <person name="Gujja S."/>
            <person name="Hansen M."/>
            <person name="Howarth C."/>
            <person name="Imamovic A."/>
            <person name="Ireland A."/>
            <person name="Larimer J."/>
            <person name="McCowan C."/>
            <person name="Murphy C."/>
            <person name="Pearson M."/>
            <person name="Poon T.W."/>
            <person name="Priest M."/>
            <person name="Roberts A."/>
            <person name="Saif S."/>
            <person name="Shea T."/>
            <person name="Sykes S."/>
            <person name="Wortman J."/>
            <person name="Nusbaum C."/>
            <person name="Birren B."/>
        </authorList>
    </citation>
    <scope>NUCLEOTIDE SEQUENCE [LARGE SCALE GENOMIC DNA]</scope>
    <source>
        <strain evidence="1">APO3</strain>
    </source>
</reference>
<gene>
    <name evidence="1" type="ORF">H257_11983</name>
</gene>
<accession>W4G0E1</accession>
<proteinExistence type="predicted"/>
<dbReference type="GeneID" id="20813979"/>